<dbReference type="InterPro" id="IPR045339">
    <property type="entry name" value="DUF6534"/>
</dbReference>
<feature type="compositionally biased region" description="Low complexity" evidence="1">
    <location>
        <begin position="404"/>
        <end position="415"/>
    </location>
</feature>
<comment type="caution">
    <text evidence="4">The sequence shown here is derived from an EMBL/GenBank/DDBJ whole genome shotgun (WGS) entry which is preliminary data.</text>
</comment>
<dbReference type="EMBL" id="SGPL01000531">
    <property type="protein sequence ID" value="THH11133.1"/>
    <property type="molecule type" value="Genomic_DNA"/>
</dbReference>
<feature type="transmembrane region" description="Helical" evidence="2">
    <location>
        <begin position="182"/>
        <end position="207"/>
    </location>
</feature>
<evidence type="ECO:0000313" key="4">
    <source>
        <dbReference type="EMBL" id="THH11133.1"/>
    </source>
</evidence>
<dbReference type="Pfam" id="PF20152">
    <property type="entry name" value="DUF6534"/>
    <property type="match status" value="1"/>
</dbReference>
<sequence length="580" mass="63797">MTAGSPTIDSTIGAAFIGWGVSSLVFGVLCIQVWSYFQRYPRDNIAYKLLVSFVPFLRSPARLHTSDCIKVGALWLLELLHQAMVGHCVYHYAVSNFGNVLAFTARPVWTLSLQVTVGAIVGTVVKICFGMRVWKFSKGNYVITGFIVIMALVQLGFAFSKSPHMHDIDHTCLMHDYDTSSIFHQITIATTSLALGVTTDIFTAAALSYFLHKMRTGYTKSDTLINQLILYSVNNGFLTSVCSLAVVILYNIMPTNFIFMGMYFVLSKLYANSCLSTLNTRRFVRGKGTDREEGTGPTFLMVGNFQGRSQARQFDEMHKTIDGGSVSPYIFPRSPSVVSLCLCLWSADNPAYGPSGGRCASRSIGCLRSGIFTFLWAAATCDNEYRLPLPPFRYQSTPRSGDTSPQSLPLPSKPQNHNQTAPTSPIPAYTQTPALRSAGLRVPSSLLYILVYMSNKFSSIRPSIVCNPFAFFPPVCISNLYSSGPPKPLPPQARDASPDLCTHLIGYMHSSIPHRLTLSSRPIFVTPPLFPLPSAHPSIHVPSSRDIALSHLTLRRFYFSLTILNCLALALGARDLICAA</sequence>
<keyword evidence="2" id="KW-0812">Transmembrane</keyword>
<feature type="transmembrane region" description="Helical" evidence="2">
    <location>
        <begin position="108"/>
        <end position="129"/>
    </location>
</feature>
<dbReference type="OrthoDB" id="3190888at2759"/>
<accession>A0A4V3XDU9</accession>
<evidence type="ECO:0000256" key="1">
    <source>
        <dbReference type="SAM" id="MobiDB-lite"/>
    </source>
</evidence>
<name>A0A4V3XDU9_9AGAM</name>
<dbReference type="Proteomes" id="UP000310158">
    <property type="component" value="Unassembled WGS sequence"/>
</dbReference>
<dbReference type="AlphaFoldDB" id="A0A4V3XDU9"/>
<dbReference type="PANTHER" id="PTHR40465:SF1">
    <property type="entry name" value="DUF6534 DOMAIN-CONTAINING PROTEIN"/>
    <property type="match status" value="1"/>
</dbReference>
<feature type="region of interest" description="Disordered" evidence="1">
    <location>
        <begin position="393"/>
        <end position="428"/>
    </location>
</feature>
<reference evidence="4 5" key="1">
    <citation type="submission" date="2019-02" db="EMBL/GenBank/DDBJ databases">
        <title>Genome sequencing of the rare red list fungi Bondarzewia mesenterica.</title>
        <authorList>
            <person name="Buettner E."/>
            <person name="Kellner H."/>
        </authorList>
    </citation>
    <scope>NUCLEOTIDE SEQUENCE [LARGE SCALE GENOMIC DNA]</scope>
    <source>
        <strain evidence="4 5">DSM 108281</strain>
    </source>
</reference>
<gene>
    <name evidence="4" type="ORF">EW146_g8148</name>
</gene>
<feature type="transmembrane region" description="Helical" evidence="2">
    <location>
        <begin position="228"/>
        <end position="252"/>
    </location>
</feature>
<keyword evidence="2" id="KW-1133">Transmembrane helix</keyword>
<feature type="compositionally biased region" description="Polar residues" evidence="1">
    <location>
        <begin position="394"/>
        <end position="403"/>
    </location>
</feature>
<keyword evidence="5" id="KW-1185">Reference proteome</keyword>
<feature type="transmembrane region" description="Helical" evidence="2">
    <location>
        <begin position="12"/>
        <end position="34"/>
    </location>
</feature>
<evidence type="ECO:0000313" key="5">
    <source>
        <dbReference type="Proteomes" id="UP000310158"/>
    </source>
</evidence>
<evidence type="ECO:0000256" key="2">
    <source>
        <dbReference type="SAM" id="Phobius"/>
    </source>
</evidence>
<feature type="transmembrane region" description="Helical" evidence="2">
    <location>
        <begin position="141"/>
        <end position="162"/>
    </location>
</feature>
<dbReference type="PANTHER" id="PTHR40465">
    <property type="entry name" value="CHROMOSOME 1, WHOLE GENOME SHOTGUN SEQUENCE"/>
    <property type="match status" value="1"/>
</dbReference>
<protein>
    <recommendedName>
        <fullName evidence="3">DUF6534 domain-containing protein</fullName>
    </recommendedName>
</protein>
<organism evidence="4 5">
    <name type="scientific">Bondarzewia mesenterica</name>
    <dbReference type="NCBI Taxonomy" id="1095465"/>
    <lineage>
        <taxon>Eukaryota</taxon>
        <taxon>Fungi</taxon>
        <taxon>Dikarya</taxon>
        <taxon>Basidiomycota</taxon>
        <taxon>Agaricomycotina</taxon>
        <taxon>Agaricomycetes</taxon>
        <taxon>Russulales</taxon>
        <taxon>Bondarzewiaceae</taxon>
        <taxon>Bondarzewia</taxon>
    </lineage>
</organism>
<feature type="domain" description="DUF6534" evidence="3">
    <location>
        <begin position="197"/>
        <end position="282"/>
    </location>
</feature>
<keyword evidence="2" id="KW-0472">Membrane</keyword>
<evidence type="ECO:0000259" key="3">
    <source>
        <dbReference type="Pfam" id="PF20152"/>
    </source>
</evidence>
<proteinExistence type="predicted"/>
<feature type="compositionally biased region" description="Polar residues" evidence="1">
    <location>
        <begin position="416"/>
        <end position="428"/>
    </location>
</feature>